<evidence type="ECO:0000259" key="2">
    <source>
        <dbReference type="Pfam" id="PF00326"/>
    </source>
</evidence>
<keyword evidence="4" id="KW-1185">Reference proteome</keyword>
<protein>
    <submittedName>
        <fullName evidence="3">Alpha/beta hydrolase family protein</fullName>
        <ecNumber evidence="3">3.4.-.-</ecNumber>
    </submittedName>
</protein>
<feature type="transmembrane region" description="Helical" evidence="1">
    <location>
        <begin position="392"/>
        <end position="416"/>
    </location>
</feature>
<dbReference type="EMBL" id="JBHSGF010000005">
    <property type="protein sequence ID" value="MFC4555212.1"/>
    <property type="molecule type" value="Genomic_DNA"/>
</dbReference>
<keyword evidence="1" id="KW-0472">Membrane</keyword>
<keyword evidence="3" id="KW-0378">Hydrolase</keyword>
<sequence length="492" mass="51915">MRSQKAAVTLVLVLLFGLLGSIAGPAWNPQPLERTLVPAAQDVRIGGDVVTDPVGTYEVTSEVITVELDGASVDATVRGPVDAPGDRAGVVFLHGAGTATHETFFDISTALASAGVVALVPDKRMDTYTTRERDYEGMAQDYLASLEVLAGWPGVDPDRVGIYAESEGAFIAPVAAAENDAVDFVILVSAPVVTPREQAAFAVDSYLRNIGAPEQLLRAVPRLIGSEIPGGGFEYADFDPAPYQRRVTQPVLMVYGTADASMPTVQGPEQVIDDIAAAGNTAYTVRYFADANHGIRIGGELAPGFAEDVARWIQGLPETAEATPRIAGAEPEQRYRADPVARPRWYMAGDMLVVSLVSGVGLVLLGPLVWLGSRAVRRPARVPAPVGRWTTALGLGVLAVWVLFLAYLVSVASLALNYQTDPLLVRGGWLGIQVLAVATTGILVGSADRWWRSRRSGDGPSAAGTVALASVHLGALALLVLAGYWGIFPTVL</sequence>
<dbReference type="PANTHER" id="PTHR43265:SF1">
    <property type="entry name" value="ESTERASE ESTD"/>
    <property type="match status" value="1"/>
</dbReference>
<evidence type="ECO:0000313" key="4">
    <source>
        <dbReference type="Proteomes" id="UP001595955"/>
    </source>
</evidence>
<comment type="caution">
    <text evidence="3">The sequence shown here is derived from an EMBL/GenBank/DDBJ whole genome shotgun (WGS) entry which is preliminary data.</text>
</comment>
<evidence type="ECO:0000313" key="3">
    <source>
        <dbReference type="EMBL" id="MFC4555212.1"/>
    </source>
</evidence>
<dbReference type="Proteomes" id="UP001595955">
    <property type="component" value="Unassembled WGS sequence"/>
</dbReference>
<dbReference type="SUPFAM" id="SSF53474">
    <property type="entry name" value="alpha/beta-Hydrolases"/>
    <property type="match status" value="1"/>
</dbReference>
<dbReference type="Pfam" id="PF00326">
    <property type="entry name" value="Peptidase_S9"/>
    <property type="match status" value="1"/>
</dbReference>
<keyword evidence="1" id="KW-0812">Transmembrane</keyword>
<dbReference type="GO" id="GO:0016787">
    <property type="term" value="F:hydrolase activity"/>
    <property type="evidence" value="ECO:0007669"/>
    <property type="project" value="UniProtKB-KW"/>
</dbReference>
<feature type="domain" description="Peptidase S9 prolyl oligopeptidase catalytic" evidence="2">
    <location>
        <begin position="137"/>
        <end position="313"/>
    </location>
</feature>
<feature type="transmembrane region" description="Helical" evidence="1">
    <location>
        <begin position="345"/>
        <end position="371"/>
    </location>
</feature>
<dbReference type="RefSeq" id="WP_122823683.1">
    <property type="nucleotide sequence ID" value="NZ_CP033325.1"/>
</dbReference>
<dbReference type="PANTHER" id="PTHR43265">
    <property type="entry name" value="ESTERASE ESTD"/>
    <property type="match status" value="1"/>
</dbReference>
<dbReference type="InterPro" id="IPR029058">
    <property type="entry name" value="AB_hydrolase_fold"/>
</dbReference>
<proteinExistence type="predicted"/>
<accession>A0ABV9D8X9</accession>
<dbReference type="InterPro" id="IPR001375">
    <property type="entry name" value="Peptidase_S9_cat"/>
</dbReference>
<evidence type="ECO:0000256" key="1">
    <source>
        <dbReference type="SAM" id="Phobius"/>
    </source>
</evidence>
<dbReference type="InterPro" id="IPR053145">
    <property type="entry name" value="AB_hydrolase_Est10"/>
</dbReference>
<reference evidence="4" key="1">
    <citation type="journal article" date="2019" name="Int. J. Syst. Evol. Microbiol.">
        <title>The Global Catalogue of Microorganisms (GCM) 10K type strain sequencing project: providing services to taxonomists for standard genome sequencing and annotation.</title>
        <authorList>
            <consortium name="The Broad Institute Genomics Platform"/>
            <consortium name="The Broad Institute Genome Sequencing Center for Infectious Disease"/>
            <person name="Wu L."/>
            <person name="Ma J."/>
        </authorList>
    </citation>
    <scope>NUCLEOTIDE SEQUENCE [LARGE SCALE GENOMIC DNA]</scope>
    <source>
        <strain evidence="4">JCM 3369</strain>
    </source>
</reference>
<organism evidence="3 4">
    <name type="scientific">Georgenia faecalis</name>
    <dbReference type="NCBI Taxonomy" id="2483799"/>
    <lineage>
        <taxon>Bacteria</taxon>
        <taxon>Bacillati</taxon>
        <taxon>Actinomycetota</taxon>
        <taxon>Actinomycetes</taxon>
        <taxon>Micrococcales</taxon>
        <taxon>Bogoriellaceae</taxon>
        <taxon>Georgenia</taxon>
    </lineage>
</organism>
<keyword evidence="1" id="KW-1133">Transmembrane helix</keyword>
<name>A0ABV9D8X9_9MICO</name>
<dbReference type="Gene3D" id="3.40.50.1820">
    <property type="entry name" value="alpha/beta hydrolase"/>
    <property type="match status" value="1"/>
</dbReference>
<feature type="transmembrane region" description="Helical" evidence="1">
    <location>
        <begin position="428"/>
        <end position="445"/>
    </location>
</feature>
<dbReference type="EC" id="3.4.-.-" evidence="3"/>
<feature type="transmembrane region" description="Helical" evidence="1">
    <location>
        <begin position="466"/>
        <end position="487"/>
    </location>
</feature>
<gene>
    <name evidence="3" type="ORF">ACFO3F_08110</name>
</gene>